<dbReference type="GO" id="GO:0016597">
    <property type="term" value="F:amino acid binding"/>
    <property type="evidence" value="ECO:0007669"/>
    <property type="project" value="TreeGrafter"/>
</dbReference>
<feature type="active site" description="Proton donor" evidence="3">
    <location>
        <position position="179"/>
    </location>
</feature>
<dbReference type="SUPFAM" id="SSF55909">
    <property type="entry name" value="Pentein"/>
    <property type="match status" value="1"/>
</dbReference>
<comment type="similarity">
    <text evidence="1">Belongs to the DDAH family.</text>
</comment>
<dbReference type="Pfam" id="PF19420">
    <property type="entry name" value="DDAH_eukar"/>
    <property type="match status" value="1"/>
</dbReference>
<keyword evidence="2" id="KW-0378">Hydrolase</keyword>
<dbReference type="FunFam" id="3.75.10.10:FF:000004">
    <property type="entry name" value="N(G),N(G)-dimethylarginine dimethylaminohydrolase 1"/>
    <property type="match status" value="1"/>
</dbReference>
<dbReference type="GO" id="GO:0045429">
    <property type="term" value="P:positive regulation of nitric oxide biosynthetic process"/>
    <property type="evidence" value="ECO:0007669"/>
    <property type="project" value="TreeGrafter"/>
</dbReference>
<dbReference type="PANTHER" id="PTHR12737">
    <property type="entry name" value="DIMETHYLARGININE DIMETHYLAMINOHYDROLASE"/>
    <property type="match status" value="1"/>
</dbReference>
<evidence type="ECO:0000256" key="3">
    <source>
        <dbReference type="PIRSR" id="PIRSR633199-1"/>
    </source>
</evidence>
<reference evidence="4" key="1">
    <citation type="submission" date="2021-01" db="EMBL/GenBank/DDBJ databases">
        <authorList>
            <person name="Corre E."/>
            <person name="Pelletier E."/>
            <person name="Niang G."/>
            <person name="Scheremetjew M."/>
            <person name="Finn R."/>
            <person name="Kale V."/>
            <person name="Holt S."/>
            <person name="Cochrane G."/>
            <person name="Meng A."/>
            <person name="Brown T."/>
            <person name="Cohen L."/>
        </authorList>
    </citation>
    <scope>NUCLEOTIDE SEQUENCE</scope>
    <source>
        <strain evidence="4">CCMP3107</strain>
    </source>
</reference>
<gene>
    <name evidence="4" type="ORF">HAKA00212_LOCUS24792</name>
</gene>
<dbReference type="PANTHER" id="PTHR12737:SF9">
    <property type="entry name" value="DIMETHYLARGININASE"/>
    <property type="match status" value="1"/>
</dbReference>
<evidence type="ECO:0000313" key="4">
    <source>
        <dbReference type="EMBL" id="CAE0649656.1"/>
    </source>
</evidence>
<organism evidence="4">
    <name type="scientific">Heterosigma akashiwo</name>
    <name type="common">Chromophytic alga</name>
    <name type="synonym">Heterosigma carterae</name>
    <dbReference type="NCBI Taxonomy" id="2829"/>
    <lineage>
        <taxon>Eukaryota</taxon>
        <taxon>Sar</taxon>
        <taxon>Stramenopiles</taxon>
        <taxon>Ochrophyta</taxon>
        <taxon>Raphidophyceae</taxon>
        <taxon>Chattonellales</taxon>
        <taxon>Chattonellaceae</taxon>
        <taxon>Heterosigma</taxon>
    </lineage>
</organism>
<dbReference type="EMBL" id="HBIU01056633">
    <property type="protein sequence ID" value="CAE0649656.1"/>
    <property type="molecule type" value="Transcribed_RNA"/>
</dbReference>
<feature type="active site" description="Nucleophile" evidence="3">
    <location>
        <position position="295"/>
    </location>
</feature>
<dbReference type="GO" id="GO:0000052">
    <property type="term" value="P:citrulline metabolic process"/>
    <property type="evidence" value="ECO:0007669"/>
    <property type="project" value="TreeGrafter"/>
</dbReference>
<protein>
    <submittedName>
        <fullName evidence="4">Uncharacterized protein</fullName>
    </submittedName>
</protein>
<dbReference type="Gene3D" id="3.75.10.10">
    <property type="entry name" value="L-arginine/glycine Amidinotransferase, Chain A"/>
    <property type="match status" value="1"/>
</dbReference>
<evidence type="ECO:0000256" key="1">
    <source>
        <dbReference type="ARBA" id="ARBA00008532"/>
    </source>
</evidence>
<accession>A0A6V1P8Z2</accession>
<evidence type="ECO:0000256" key="2">
    <source>
        <dbReference type="ARBA" id="ARBA00022801"/>
    </source>
</evidence>
<name>A0A6V1P8Z2_HETAK</name>
<dbReference type="GO" id="GO:0016403">
    <property type="term" value="F:dimethylargininase activity"/>
    <property type="evidence" value="ECO:0007669"/>
    <property type="project" value="TreeGrafter"/>
</dbReference>
<dbReference type="GO" id="GO:0006525">
    <property type="term" value="P:arginine metabolic process"/>
    <property type="evidence" value="ECO:0007669"/>
    <property type="project" value="TreeGrafter"/>
</dbReference>
<dbReference type="InterPro" id="IPR033199">
    <property type="entry name" value="DDAH-like"/>
</dbReference>
<proteinExistence type="inferred from homology"/>
<sequence length="303" mass="32248">MDSSTDQSASTGAGANVPVSRWAIVRKIPRSMNGGCLQEIQASIDLARADAQHEAYINALRSVLSTVIVLDADEQYPDCVFVEDPVVVIDGIALINNMGHESRQGEYVRFLPALDSLGVRTVFMPENGEATLDGGDVMQCGEDIFVGISSRTNEAGCQFLQSTFPHKRVHSVPLPSGLHLKSAVSCVTPDYLITSQAPDAQTVASTIAAIHSFKKVIALPESAAANVLYVEGDLNNGGEGGEKTPPGLVLARSDYPASFAMLQRELGDIGAGGTRFQVQGVDMSEDEKADGAITCHSVLWRPF</sequence>
<dbReference type="AlphaFoldDB" id="A0A6V1P8Z2"/>